<reference evidence="2" key="2">
    <citation type="submission" date="2020-11" db="EMBL/GenBank/DDBJ databases">
        <authorList>
            <person name="McCartney M.A."/>
            <person name="Auch B."/>
            <person name="Kono T."/>
            <person name="Mallez S."/>
            <person name="Becker A."/>
            <person name="Gohl D.M."/>
            <person name="Silverstein K.A.T."/>
            <person name="Koren S."/>
            <person name="Bechman K.B."/>
            <person name="Herman A."/>
            <person name="Abrahante J.E."/>
            <person name="Garbe J."/>
        </authorList>
    </citation>
    <scope>NUCLEOTIDE SEQUENCE</scope>
    <source>
        <strain evidence="2">Duluth1</strain>
        <tissue evidence="2">Whole animal</tissue>
    </source>
</reference>
<comment type="caution">
    <text evidence="2">The sequence shown here is derived from an EMBL/GenBank/DDBJ whole genome shotgun (WGS) entry which is preliminary data.</text>
</comment>
<keyword evidence="3" id="KW-1185">Reference proteome</keyword>
<protein>
    <submittedName>
        <fullName evidence="2">Uncharacterized protein</fullName>
    </submittedName>
</protein>
<evidence type="ECO:0000256" key="1">
    <source>
        <dbReference type="SAM" id="MobiDB-lite"/>
    </source>
</evidence>
<dbReference type="AlphaFoldDB" id="A0A9D4KP23"/>
<reference evidence="2" key="1">
    <citation type="journal article" date="2019" name="bioRxiv">
        <title>The Genome of the Zebra Mussel, Dreissena polymorpha: A Resource for Invasive Species Research.</title>
        <authorList>
            <person name="McCartney M.A."/>
            <person name="Auch B."/>
            <person name="Kono T."/>
            <person name="Mallez S."/>
            <person name="Zhang Y."/>
            <person name="Obille A."/>
            <person name="Becker A."/>
            <person name="Abrahante J.E."/>
            <person name="Garbe J."/>
            <person name="Badalamenti J.P."/>
            <person name="Herman A."/>
            <person name="Mangelson H."/>
            <person name="Liachko I."/>
            <person name="Sullivan S."/>
            <person name="Sone E.D."/>
            <person name="Koren S."/>
            <person name="Silverstein K.A.T."/>
            <person name="Beckman K.B."/>
            <person name="Gohl D.M."/>
        </authorList>
    </citation>
    <scope>NUCLEOTIDE SEQUENCE</scope>
    <source>
        <strain evidence="2">Duluth1</strain>
        <tissue evidence="2">Whole animal</tissue>
    </source>
</reference>
<proteinExistence type="predicted"/>
<accession>A0A9D4KP23</accession>
<evidence type="ECO:0000313" key="2">
    <source>
        <dbReference type="EMBL" id="KAH3843397.1"/>
    </source>
</evidence>
<sequence>MDQFAELLTYRGEDIQQQHGRKKTVIVGSPGPSRFANAVRPARTGMIRITLFPGAAPSPGQPGLATVYPGQAPVVAGRAPVKAGSCPGESRQRPGRAPVRNTAGTHRVYTGIRPRQSYCKAPVSALSSPVMPRRSPGDCRLHSGRAPQGYNFFEELRQTLGIGDPGLTFILRCIGLSP</sequence>
<gene>
    <name evidence="2" type="ORF">DPMN_116913</name>
</gene>
<name>A0A9D4KP23_DREPO</name>
<evidence type="ECO:0000313" key="3">
    <source>
        <dbReference type="Proteomes" id="UP000828390"/>
    </source>
</evidence>
<feature type="region of interest" description="Disordered" evidence="1">
    <location>
        <begin position="80"/>
        <end position="105"/>
    </location>
</feature>
<dbReference type="EMBL" id="JAIWYP010000004">
    <property type="protein sequence ID" value="KAH3843397.1"/>
    <property type="molecule type" value="Genomic_DNA"/>
</dbReference>
<dbReference type="Proteomes" id="UP000828390">
    <property type="component" value="Unassembled WGS sequence"/>
</dbReference>
<organism evidence="2 3">
    <name type="scientific">Dreissena polymorpha</name>
    <name type="common">Zebra mussel</name>
    <name type="synonym">Mytilus polymorpha</name>
    <dbReference type="NCBI Taxonomy" id="45954"/>
    <lineage>
        <taxon>Eukaryota</taxon>
        <taxon>Metazoa</taxon>
        <taxon>Spiralia</taxon>
        <taxon>Lophotrochozoa</taxon>
        <taxon>Mollusca</taxon>
        <taxon>Bivalvia</taxon>
        <taxon>Autobranchia</taxon>
        <taxon>Heteroconchia</taxon>
        <taxon>Euheterodonta</taxon>
        <taxon>Imparidentia</taxon>
        <taxon>Neoheterodontei</taxon>
        <taxon>Myida</taxon>
        <taxon>Dreissenoidea</taxon>
        <taxon>Dreissenidae</taxon>
        <taxon>Dreissena</taxon>
    </lineage>
</organism>